<dbReference type="Proteomes" id="UP000011690">
    <property type="component" value="Unassembled WGS sequence"/>
</dbReference>
<evidence type="ECO:0000256" key="1">
    <source>
        <dbReference type="SAM" id="MobiDB-lite"/>
    </source>
</evidence>
<accession>L9VZI6</accession>
<gene>
    <name evidence="2" type="ORF">C494_20133</name>
</gene>
<feature type="region of interest" description="Disordered" evidence="1">
    <location>
        <begin position="1"/>
        <end position="28"/>
    </location>
</feature>
<protein>
    <submittedName>
        <fullName evidence="2">Putative ISH8 transposase</fullName>
    </submittedName>
</protein>
<dbReference type="AlphaFoldDB" id="L9VZI6"/>
<reference evidence="2 3" key="1">
    <citation type="journal article" date="2014" name="PLoS Genet.">
        <title>Phylogenetically driven sequencing of extremely halophilic archaea reveals strategies for static and dynamic osmo-response.</title>
        <authorList>
            <person name="Becker E.A."/>
            <person name="Seitzer P.M."/>
            <person name="Tritt A."/>
            <person name="Larsen D."/>
            <person name="Krusor M."/>
            <person name="Yao A.I."/>
            <person name="Wu D."/>
            <person name="Madern D."/>
            <person name="Eisen J.A."/>
            <person name="Darling A.E."/>
            <person name="Facciotti M.T."/>
        </authorList>
    </citation>
    <scope>NUCLEOTIDE SEQUENCE [LARGE SCALE GENOMIC DNA]</scope>
    <source>
        <strain evidence="2 3">JCM 10635</strain>
    </source>
</reference>
<feature type="compositionally biased region" description="Basic and acidic residues" evidence="1">
    <location>
        <begin position="14"/>
        <end position="24"/>
    </location>
</feature>
<dbReference type="EMBL" id="AOHY01000059">
    <property type="protein sequence ID" value="ELY42649.1"/>
    <property type="molecule type" value="Genomic_DNA"/>
</dbReference>
<comment type="caution">
    <text evidence="2">The sequence shown here is derived from an EMBL/GenBank/DDBJ whole genome shotgun (WGS) entry which is preliminary data.</text>
</comment>
<name>L9VZI6_9EURY</name>
<organism evidence="2 3">
    <name type="scientific">Natronorubrum bangense JCM 10635</name>
    <dbReference type="NCBI Taxonomy" id="1227500"/>
    <lineage>
        <taxon>Archaea</taxon>
        <taxon>Methanobacteriati</taxon>
        <taxon>Methanobacteriota</taxon>
        <taxon>Stenosarchaea group</taxon>
        <taxon>Halobacteria</taxon>
        <taxon>Halobacteriales</taxon>
        <taxon>Natrialbaceae</taxon>
        <taxon>Natronorubrum</taxon>
    </lineage>
</organism>
<dbReference type="eggNOG" id="arCOG04496">
    <property type="taxonomic scope" value="Archaea"/>
</dbReference>
<dbReference type="PANTHER" id="PTHR33258">
    <property type="entry name" value="TRANSPOSASE INSL FOR INSERTION SEQUENCE ELEMENT IS186A-RELATED"/>
    <property type="match status" value="1"/>
</dbReference>
<dbReference type="PANTHER" id="PTHR33258:SF1">
    <property type="entry name" value="TRANSPOSASE INSL FOR INSERTION SEQUENCE ELEMENT IS186A-RELATED"/>
    <property type="match status" value="1"/>
</dbReference>
<proteinExistence type="predicted"/>
<dbReference type="STRING" id="1227500.C494_20133"/>
<evidence type="ECO:0000313" key="3">
    <source>
        <dbReference type="Proteomes" id="UP000011690"/>
    </source>
</evidence>
<sequence>MLHNVSDQTTDRFSVTDEKAHDSTEFDTGPWLKDRLILFDQAYFNYRRFALIDENDGYFVSWLKLNVNPEITGELRE</sequence>
<feature type="compositionally biased region" description="Polar residues" evidence="1">
    <location>
        <begin position="1"/>
        <end position="13"/>
    </location>
</feature>
<keyword evidence="3" id="KW-1185">Reference proteome</keyword>
<evidence type="ECO:0000313" key="2">
    <source>
        <dbReference type="EMBL" id="ELY42649.1"/>
    </source>
</evidence>
<dbReference type="PATRIC" id="fig|1227500.6.peg.4068"/>